<dbReference type="OrthoDB" id="2971177at2"/>
<reference evidence="1 2" key="1">
    <citation type="submission" date="2016-09" db="EMBL/GenBank/DDBJ databases">
        <title>Draft genome sequence for the type strain of Vulcanibacillus modesticaldus BR, a strictly anaerobic, moderately thermophilic, and nitrate-reducing bacterium from deep sea-hydrothermal vents of the Mid-Atlantic Ridge.</title>
        <authorList>
            <person name="Abin C.A."/>
            <person name="Hollibaugh J.T."/>
        </authorList>
    </citation>
    <scope>NUCLEOTIDE SEQUENCE [LARGE SCALE GENOMIC DNA]</scope>
    <source>
        <strain evidence="1 2">BR</strain>
    </source>
</reference>
<gene>
    <name evidence="1" type="ORF">BHF71_06710</name>
</gene>
<comment type="caution">
    <text evidence="1">The sequence shown here is derived from an EMBL/GenBank/DDBJ whole genome shotgun (WGS) entry which is preliminary data.</text>
</comment>
<protein>
    <submittedName>
        <fullName evidence="1">Uncharacterized protein</fullName>
    </submittedName>
</protein>
<evidence type="ECO:0000313" key="1">
    <source>
        <dbReference type="EMBL" id="OEG00047.1"/>
    </source>
</evidence>
<proteinExistence type="predicted"/>
<dbReference type="EMBL" id="MIJF01000009">
    <property type="protein sequence ID" value="OEG00047.1"/>
    <property type="molecule type" value="Genomic_DNA"/>
</dbReference>
<organism evidence="1 2">
    <name type="scientific">Vulcanibacillus modesticaldus</name>
    <dbReference type="NCBI Taxonomy" id="337097"/>
    <lineage>
        <taxon>Bacteria</taxon>
        <taxon>Bacillati</taxon>
        <taxon>Bacillota</taxon>
        <taxon>Bacilli</taxon>
        <taxon>Bacillales</taxon>
        <taxon>Bacillaceae</taxon>
        <taxon>Vulcanibacillus</taxon>
    </lineage>
</organism>
<accession>A0A1D2YWQ5</accession>
<name>A0A1D2YWQ5_9BACI</name>
<sequence length="115" mass="13566">MYLSIKLTSKLIKPCSLVDKVFKAQGFKKRIKKFHTYYYLRIEDNITRGNYELQVPFQVIHHGKKESLYKIHEIIILSKSPLLKNQQIPSAIIHAANEKFREVSSYLIDSKTRTR</sequence>
<dbReference type="RefSeq" id="WP_069656105.1">
    <property type="nucleotide sequence ID" value="NZ_MIJF01000009.1"/>
</dbReference>
<dbReference type="AlphaFoldDB" id="A0A1D2YWQ5"/>
<keyword evidence="2" id="KW-1185">Reference proteome</keyword>
<evidence type="ECO:0000313" key="2">
    <source>
        <dbReference type="Proteomes" id="UP000243739"/>
    </source>
</evidence>
<dbReference type="Proteomes" id="UP000243739">
    <property type="component" value="Unassembled WGS sequence"/>
</dbReference>